<accession>A0A1G9JVW6</accession>
<dbReference type="GO" id="GO:0006508">
    <property type="term" value="P:proteolysis"/>
    <property type="evidence" value="ECO:0007669"/>
    <property type="project" value="InterPro"/>
</dbReference>
<dbReference type="SUPFAM" id="SSF63411">
    <property type="entry name" value="LuxS/MPP-like metallohydrolase"/>
    <property type="match status" value="2"/>
</dbReference>
<evidence type="ECO:0000256" key="5">
    <source>
        <dbReference type="SAM" id="SignalP"/>
    </source>
</evidence>
<evidence type="ECO:0000256" key="1">
    <source>
        <dbReference type="ARBA" id="ARBA00001947"/>
    </source>
</evidence>
<dbReference type="Gene3D" id="3.30.830.10">
    <property type="entry name" value="Metalloenzyme, LuxS/M16 peptidase-like"/>
    <property type="match status" value="2"/>
</dbReference>
<evidence type="ECO:0000256" key="4">
    <source>
        <dbReference type="SAM" id="Coils"/>
    </source>
</evidence>
<dbReference type="Pfam" id="PF05193">
    <property type="entry name" value="Peptidase_M16_C"/>
    <property type="match status" value="1"/>
</dbReference>
<keyword evidence="4" id="KW-0175">Coiled coil</keyword>
<dbReference type="InterPro" id="IPR007863">
    <property type="entry name" value="Peptidase_M16_C"/>
</dbReference>
<dbReference type="InterPro" id="IPR050361">
    <property type="entry name" value="MPP/UQCRC_Complex"/>
</dbReference>
<evidence type="ECO:0000259" key="6">
    <source>
        <dbReference type="Pfam" id="PF00675"/>
    </source>
</evidence>
<feature type="signal peptide" evidence="5">
    <location>
        <begin position="1"/>
        <end position="26"/>
    </location>
</feature>
<protein>
    <submittedName>
        <fullName evidence="8">Predicted Zn-dependent peptidase</fullName>
    </submittedName>
</protein>
<feature type="domain" description="Peptidase M16 C-terminal" evidence="7">
    <location>
        <begin position="250"/>
        <end position="428"/>
    </location>
</feature>
<proteinExistence type="inferred from homology"/>
<comment type="cofactor">
    <cofactor evidence="1">
        <name>Zn(2+)</name>
        <dbReference type="ChEBI" id="CHEBI:29105"/>
    </cofactor>
</comment>
<evidence type="ECO:0000256" key="2">
    <source>
        <dbReference type="ARBA" id="ARBA00007261"/>
    </source>
</evidence>
<dbReference type="PANTHER" id="PTHR11851:SF49">
    <property type="entry name" value="MITOCHONDRIAL-PROCESSING PEPTIDASE SUBUNIT ALPHA"/>
    <property type="match status" value="1"/>
</dbReference>
<dbReference type="Proteomes" id="UP000182146">
    <property type="component" value="Unassembled WGS sequence"/>
</dbReference>
<name>A0A1G9JVW6_9BACT</name>
<dbReference type="PANTHER" id="PTHR11851">
    <property type="entry name" value="METALLOPROTEASE"/>
    <property type="match status" value="1"/>
</dbReference>
<feature type="domain" description="Peptidase M16 N-terminal" evidence="6">
    <location>
        <begin position="147"/>
        <end position="242"/>
    </location>
</feature>
<dbReference type="EMBL" id="FNGU01000001">
    <property type="protein sequence ID" value="SDL40993.1"/>
    <property type="molecule type" value="Genomic_DNA"/>
</dbReference>
<dbReference type="InterPro" id="IPR011765">
    <property type="entry name" value="Pept_M16_N"/>
</dbReference>
<feature type="coiled-coil region" evidence="4">
    <location>
        <begin position="119"/>
        <end position="146"/>
    </location>
</feature>
<dbReference type="InterPro" id="IPR011249">
    <property type="entry name" value="Metalloenz_LuxS/M16"/>
</dbReference>
<dbReference type="AlphaFoldDB" id="A0A1G9JVW6"/>
<dbReference type="STRING" id="392333.SAMN05660860_00560"/>
<evidence type="ECO:0000313" key="8">
    <source>
        <dbReference type="EMBL" id="SDL40993.1"/>
    </source>
</evidence>
<dbReference type="GO" id="GO:0004222">
    <property type="term" value="F:metalloendopeptidase activity"/>
    <property type="evidence" value="ECO:0007669"/>
    <property type="project" value="InterPro"/>
</dbReference>
<dbReference type="Pfam" id="PF00675">
    <property type="entry name" value="Peptidase_M16"/>
    <property type="match status" value="2"/>
</dbReference>
<feature type="domain" description="Peptidase M16 N-terminal" evidence="6">
    <location>
        <begin position="49"/>
        <end position="114"/>
    </location>
</feature>
<dbReference type="GO" id="GO:0046872">
    <property type="term" value="F:metal ion binding"/>
    <property type="evidence" value="ECO:0007669"/>
    <property type="project" value="InterPro"/>
</dbReference>
<dbReference type="InterPro" id="IPR001431">
    <property type="entry name" value="Pept_M16_Zn_BS"/>
</dbReference>
<evidence type="ECO:0000313" key="9">
    <source>
        <dbReference type="Proteomes" id="UP000182146"/>
    </source>
</evidence>
<evidence type="ECO:0000259" key="7">
    <source>
        <dbReference type="Pfam" id="PF05193"/>
    </source>
</evidence>
<sequence>MRFFFVSRRPLAVFFCLLFWVTPISAATLEDRVVEHEFANGLKLLMVPRPEAPTFTAYITLGVGSVHETSEHRGMAHMLEHMLFKGTKTIGTTDYAKEKPLLERIEEVGSRLDALRARRDADPEEIAALEKELADLQQEHQQFVVKDEFARIYAEHGGVGYNAFTSRDLTTYLINLPANKLELWAAIESDRMKNPVLREFYTERDVVMEERYRAYETNPRGMLFEHLFANAFTLHPYRNPIIGWRSDIENLTLEQTRDFLHRYYGPVNTVIALVGDIDPPAAIAMIARYFGDIPSGLPVPAVSDVEPPQRGEKRIQVTFDAEPQLAIAFHKPTLPEHDDYVFDLINQVLGQGRSSRLYRSLVLEQQLVTAVQTFSAPGSRYPNLFVITATPRHPHTTAEVEAAIYAELERLGREPVSAAELERATNRLRTDRLRFLRGNEGLARMLTFYQSVAGDWRYVLTYDEIIAEIGAQDVMDTARRWLHAGNRTLVTLEREAQEQ</sequence>
<comment type="similarity">
    <text evidence="2 3">Belongs to the peptidase M16 family.</text>
</comment>
<feature type="chain" id="PRO_5010377418" evidence="5">
    <location>
        <begin position="27"/>
        <end position="499"/>
    </location>
</feature>
<dbReference type="RefSeq" id="WP_082047967.1">
    <property type="nucleotide sequence ID" value="NZ_FNGU01000001.1"/>
</dbReference>
<gene>
    <name evidence="8" type="ORF">SAMN05660860_00560</name>
</gene>
<organism evidence="8 9">
    <name type="scientific">Geoalkalibacter ferrihydriticus</name>
    <dbReference type="NCBI Taxonomy" id="392333"/>
    <lineage>
        <taxon>Bacteria</taxon>
        <taxon>Pseudomonadati</taxon>
        <taxon>Thermodesulfobacteriota</taxon>
        <taxon>Desulfuromonadia</taxon>
        <taxon>Desulfuromonadales</taxon>
        <taxon>Geoalkalibacteraceae</taxon>
        <taxon>Geoalkalibacter</taxon>
    </lineage>
</organism>
<evidence type="ECO:0000256" key="3">
    <source>
        <dbReference type="RuleBase" id="RU004447"/>
    </source>
</evidence>
<reference evidence="8 9" key="1">
    <citation type="submission" date="2016-10" db="EMBL/GenBank/DDBJ databases">
        <authorList>
            <person name="de Groot N.N."/>
        </authorList>
    </citation>
    <scope>NUCLEOTIDE SEQUENCE [LARGE SCALE GENOMIC DNA]</scope>
    <source>
        <strain evidence="8 9">DSM 17813</strain>
    </source>
</reference>
<dbReference type="PROSITE" id="PS00143">
    <property type="entry name" value="INSULINASE"/>
    <property type="match status" value="1"/>
</dbReference>
<keyword evidence="5" id="KW-0732">Signal</keyword>